<sequence>MTRSADADLSSLAMGGVNLELAEAAVDVGATFTFPGLVTEASAGDIDGHTVTLGLADLATTPEIRIVADAAPAIDWGPILLVGGIALSLIAIVGGAAWLIVDDRRRARRTSLPAPTTTAAPSGPGMLGDADPER</sequence>
<dbReference type="Proteomes" id="UP001157125">
    <property type="component" value="Unassembled WGS sequence"/>
</dbReference>
<evidence type="ECO:0000256" key="1">
    <source>
        <dbReference type="SAM" id="MobiDB-lite"/>
    </source>
</evidence>
<keyword evidence="2" id="KW-0812">Transmembrane</keyword>
<protein>
    <submittedName>
        <fullName evidence="3">Uncharacterized protein</fullName>
    </submittedName>
</protein>
<keyword evidence="4" id="KW-1185">Reference proteome</keyword>
<comment type="caution">
    <text evidence="3">The sequence shown here is derived from an EMBL/GenBank/DDBJ whole genome shotgun (WGS) entry which is preliminary data.</text>
</comment>
<name>A0ABQ6IFJ1_9MICO</name>
<gene>
    <name evidence="3" type="ORF">GCM10025876_17160</name>
</gene>
<dbReference type="EMBL" id="BSUN01000001">
    <property type="protein sequence ID" value="GMA35512.1"/>
    <property type="molecule type" value="Genomic_DNA"/>
</dbReference>
<accession>A0ABQ6IFJ1</accession>
<evidence type="ECO:0000313" key="3">
    <source>
        <dbReference type="EMBL" id="GMA35512.1"/>
    </source>
</evidence>
<organism evidence="3 4">
    <name type="scientific">Demequina litorisediminis</name>
    <dbReference type="NCBI Taxonomy" id="1849022"/>
    <lineage>
        <taxon>Bacteria</taxon>
        <taxon>Bacillati</taxon>
        <taxon>Actinomycetota</taxon>
        <taxon>Actinomycetes</taxon>
        <taxon>Micrococcales</taxon>
        <taxon>Demequinaceae</taxon>
        <taxon>Demequina</taxon>
    </lineage>
</organism>
<feature type="transmembrane region" description="Helical" evidence="2">
    <location>
        <begin position="79"/>
        <end position="101"/>
    </location>
</feature>
<feature type="region of interest" description="Disordered" evidence="1">
    <location>
        <begin position="110"/>
        <end position="134"/>
    </location>
</feature>
<proteinExistence type="predicted"/>
<keyword evidence="2" id="KW-1133">Transmembrane helix</keyword>
<feature type="compositionally biased region" description="Low complexity" evidence="1">
    <location>
        <begin position="110"/>
        <end position="124"/>
    </location>
</feature>
<reference evidence="4" key="1">
    <citation type="journal article" date="2019" name="Int. J. Syst. Evol. Microbiol.">
        <title>The Global Catalogue of Microorganisms (GCM) 10K type strain sequencing project: providing services to taxonomists for standard genome sequencing and annotation.</title>
        <authorList>
            <consortium name="The Broad Institute Genomics Platform"/>
            <consortium name="The Broad Institute Genome Sequencing Center for Infectious Disease"/>
            <person name="Wu L."/>
            <person name="Ma J."/>
        </authorList>
    </citation>
    <scope>NUCLEOTIDE SEQUENCE [LARGE SCALE GENOMIC DNA]</scope>
    <source>
        <strain evidence="4">NBRC 112299</strain>
    </source>
</reference>
<keyword evidence="2" id="KW-0472">Membrane</keyword>
<evidence type="ECO:0000256" key="2">
    <source>
        <dbReference type="SAM" id="Phobius"/>
    </source>
</evidence>
<evidence type="ECO:0000313" key="4">
    <source>
        <dbReference type="Proteomes" id="UP001157125"/>
    </source>
</evidence>